<evidence type="ECO:0000313" key="2">
    <source>
        <dbReference type="EMBL" id="SBV97491.1"/>
    </source>
</evidence>
<dbReference type="EMBL" id="FLUM01000001">
    <property type="protein sequence ID" value="SBV97491.1"/>
    <property type="molecule type" value="Genomic_DNA"/>
</dbReference>
<name>A0A212JDH1_9BACT</name>
<accession>A0A212JDH1</accession>
<dbReference type="AlphaFoldDB" id="A0A212JDH1"/>
<evidence type="ECO:0000259" key="1">
    <source>
        <dbReference type="PROSITE" id="PS01124"/>
    </source>
</evidence>
<gene>
    <name evidence="2" type="ORF">KL86DYS1_11924</name>
</gene>
<dbReference type="InterPro" id="IPR018060">
    <property type="entry name" value="HTH_AraC"/>
</dbReference>
<feature type="domain" description="HTH araC/xylS-type" evidence="1">
    <location>
        <begin position="1"/>
        <end position="30"/>
    </location>
</feature>
<dbReference type="Gene3D" id="1.10.10.60">
    <property type="entry name" value="Homeodomain-like"/>
    <property type="match status" value="1"/>
</dbReference>
<organism evidence="2">
    <name type="scientific">uncultured Dysgonomonas sp</name>
    <dbReference type="NCBI Taxonomy" id="206096"/>
    <lineage>
        <taxon>Bacteria</taxon>
        <taxon>Pseudomonadati</taxon>
        <taxon>Bacteroidota</taxon>
        <taxon>Bacteroidia</taxon>
        <taxon>Bacteroidales</taxon>
        <taxon>Dysgonomonadaceae</taxon>
        <taxon>Dysgonomonas</taxon>
        <taxon>environmental samples</taxon>
    </lineage>
</organism>
<reference evidence="2" key="1">
    <citation type="submission" date="2016-04" db="EMBL/GenBank/DDBJ databases">
        <authorList>
            <person name="Evans L.H."/>
            <person name="Alamgir A."/>
            <person name="Owens N."/>
            <person name="Weber N.D."/>
            <person name="Virtaneva K."/>
            <person name="Barbian K."/>
            <person name="Babar A."/>
            <person name="Rosenke K."/>
        </authorList>
    </citation>
    <scope>NUCLEOTIDE SEQUENCE</scope>
    <source>
        <strain evidence="2">86-1</strain>
    </source>
</reference>
<protein>
    <recommendedName>
        <fullName evidence="1">HTH araC/xylS-type domain-containing protein</fullName>
    </recommendedName>
</protein>
<dbReference type="GO" id="GO:0003700">
    <property type="term" value="F:DNA-binding transcription factor activity"/>
    <property type="evidence" value="ECO:0007669"/>
    <property type="project" value="InterPro"/>
</dbReference>
<proteinExistence type="predicted"/>
<sequence>MITTLSVDEIDEIAFSLGFEYPQYFSRLFKSKTEQMSEDKYV</sequence>
<dbReference type="GO" id="GO:0043565">
    <property type="term" value="F:sequence-specific DNA binding"/>
    <property type="evidence" value="ECO:0007669"/>
    <property type="project" value="InterPro"/>
</dbReference>
<dbReference type="PROSITE" id="PS01124">
    <property type="entry name" value="HTH_ARAC_FAMILY_2"/>
    <property type="match status" value="1"/>
</dbReference>